<protein>
    <submittedName>
        <fullName evidence="1">Uncharacterized protein</fullName>
    </submittedName>
</protein>
<dbReference type="Proteomes" id="UP000799429">
    <property type="component" value="Unassembled WGS sequence"/>
</dbReference>
<evidence type="ECO:0000313" key="1">
    <source>
        <dbReference type="EMBL" id="KAF2843265.1"/>
    </source>
</evidence>
<organism evidence="1 2">
    <name type="scientific">Patellaria atrata CBS 101060</name>
    <dbReference type="NCBI Taxonomy" id="1346257"/>
    <lineage>
        <taxon>Eukaryota</taxon>
        <taxon>Fungi</taxon>
        <taxon>Dikarya</taxon>
        <taxon>Ascomycota</taxon>
        <taxon>Pezizomycotina</taxon>
        <taxon>Dothideomycetes</taxon>
        <taxon>Dothideomycetes incertae sedis</taxon>
        <taxon>Patellariales</taxon>
        <taxon>Patellariaceae</taxon>
        <taxon>Patellaria</taxon>
    </lineage>
</organism>
<proteinExistence type="predicted"/>
<name>A0A9P4SIQ4_9PEZI</name>
<feature type="non-terminal residue" evidence="1">
    <location>
        <position position="1"/>
    </location>
</feature>
<reference evidence="1" key="1">
    <citation type="journal article" date="2020" name="Stud. Mycol.">
        <title>101 Dothideomycetes genomes: a test case for predicting lifestyles and emergence of pathogens.</title>
        <authorList>
            <person name="Haridas S."/>
            <person name="Albert R."/>
            <person name="Binder M."/>
            <person name="Bloem J."/>
            <person name="Labutti K."/>
            <person name="Salamov A."/>
            <person name="Andreopoulos B."/>
            <person name="Baker S."/>
            <person name="Barry K."/>
            <person name="Bills G."/>
            <person name="Bluhm B."/>
            <person name="Cannon C."/>
            <person name="Castanera R."/>
            <person name="Culley D."/>
            <person name="Daum C."/>
            <person name="Ezra D."/>
            <person name="Gonzalez J."/>
            <person name="Henrissat B."/>
            <person name="Kuo A."/>
            <person name="Liang C."/>
            <person name="Lipzen A."/>
            <person name="Lutzoni F."/>
            <person name="Magnuson J."/>
            <person name="Mondo S."/>
            <person name="Nolan M."/>
            <person name="Ohm R."/>
            <person name="Pangilinan J."/>
            <person name="Park H.-J."/>
            <person name="Ramirez L."/>
            <person name="Alfaro M."/>
            <person name="Sun H."/>
            <person name="Tritt A."/>
            <person name="Yoshinaga Y."/>
            <person name="Zwiers L.-H."/>
            <person name="Turgeon B."/>
            <person name="Goodwin S."/>
            <person name="Spatafora J."/>
            <person name="Crous P."/>
            <person name="Grigoriev I."/>
        </authorList>
    </citation>
    <scope>NUCLEOTIDE SEQUENCE</scope>
    <source>
        <strain evidence="1">CBS 101060</strain>
    </source>
</reference>
<evidence type="ECO:0000313" key="2">
    <source>
        <dbReference type="Proteomes" id="UP000799429"/>
    </source>
</evidence>
<sequence length="143" mass="17384">GWVQNGRILRGLKPKKAFYWPKDGKRGTTWGRWKDLLSGQGPDIHIRISGEKRTRPWDGPSRARWSRWTEDAFVAPWETEQPLPSPFWARRKAHEKYDFRTRKFTKRNPDPSCWTDVRWQYPPNDHFRDPYAFRDLDGRWWQD</sequence>
<keyword evidence="2" id="KW-1185">Reference proteome</keyword>
<dbReference type="OrthoDB" id="5331170at2759"/>
<accession>A0A9P4SIQ4</accession>
<feature type="non-terminal residue" evidence="1">
    <location>
        <position position="143"/>
    </location>
</feature>
<comment type="caution">
    <text evidence="1">The sequence shown here is derived from an EMBL/GenBank/DDBJ whole genome shotgun (WGS) entry which is preliminary data.</text>
</comment>
<gene>
    <name evidence="1" type="ORF">M501DRAFT_906598</name>
</gene>
<dbReference type="AlphaFoldDB" id="A0A9P4SIQ4"/>
<dbReference type="EMBL" id="MU006089">
    <property type="protein sequence ID" value="KAF2843265.1"/>
    <property type="molecule type" value="Genomic_DNA"/>
</dbReference>